<organism evidence="1 2">
    <name type="scientific">Paenibacillus selenitireducens</name>
    <dbReference type="NCBI Taxonomy" id="1324314"/>
    <lineage>
        <taxon>Bacteria</taxon>
        <taxon>Bacillati</taxon>
        <taxon>Bacillota</taxon>
        <taxon>Bacilli</taxon>
        <taxon>Bacillales</taxon>
        <taxon>Paenibacillaceae</taxon>
        <taxon>Paenibacillus</taxon>
    </lineage>
</organism>
<gene>
    <name evidence="1" type="ORF">BVG16_27020</name>
</gene>
<evidence type="ECO:0000313" key="1">
    <source>
        <dbReference type="EMBL" id="OPA73742.1"/>
    </source>
</evidence>
<proteinExistence type="predicted"/>
<reference evidence="1 2" key="1">
    <citation type="submission" date="2017-01" db="EMBL/GenBank/DDBJ databases">
        <title>Genome analysis of Paenibacillus selenitrireducens ES3-24.</title>
        <authorList>
            <person name="Xu D."/>
            <person name="Yao R."/>
            <person name="Zheng S."/>
        </authorList>
    </citation>
    <scope>NUCLEOTIDE SEQUENCE [LARGE SCALE GENOMIC DNA]</scope>
    <source>
        <strain evidence="1 2">ES3-24</strain>
    </source>
</reference>
<evidence type="ECO:0000313" key="2">
    <source>
        <dbReference type="Proteomes" id="UP000190188"/>
    </source>
</evidence>
<keyword evidence="2" id="KW-1185">Reference proteome</keyword>
<protein>
    <submittedName>
        <fullName evidence="1">Uncharacterized protein</fullName>
    </submittedName>
</protein>
<dbReference type="OrthoDB" id="2677664at2"/>
<accession>A0A1T2X1L0</accession>
<dbReference type="Proteomes" id="UP000190188">
    <property type="component" value="Unassembled WGS sequence"/>
</dbReference>
<dbReference type="EMBL" id="MSZX01000014">
    <property type="protein sequence ID" value="OPA73742.1"/>
    <property type="molecule type" value="Genomic_DNA"/>
</dbReference>
<dbReference type="STRING" id="1324314.BVG16_27020"/>
<sequence length="184" mass="22065">MKYFKGDHLVSRGNHQVPFGYEPPKASRKGTLIYYDSFEHTTDLELTIAAEYAVNHAFEKFVLYPLHEESVRRMSKEPVQAYYKREDRLHAWKREHDQTSVYIEGWEGKRKKYTPIDAALRHLTEYYPSPHFLYVTPEFANLFASFSSFEAWIVKIRLVLSSEPQRMHPRLEKFRHRWNTIHTQ</sequence>
<comment type="caution">
    <text evidence="1">The sequence shown here is derived from an EMBL/GenBank/DDBJ whole genome shotgun (WGS) entry which is preliminary data.</text>
</comment>
<dbReference type="AlphaFoldDB" id="A0A1T2X1L0"/>
<name>A0A1T2X1L0_9BACL</name>